<evidence type="ECO:0000259" key="7">
    <source>
        <dbReference type="Pfam" id="PF09335"/>
    </source>
</evidence>
<comment type="caution">
    <text evidence="8">The sequence shown here is derived from an EMBL/GenBank/DDBJ whole genome shotgun (WGS) entry which is preliminary data.</text>
</comment>
<dbReference type="InterPro" id="IPR015414">
    <property type="entry name" value="TMEM64"/>
</dbReference>
<gene>
    <name evidence="8" type="ORF">J42TS3_09800</name>
</gene>
<organism evidence="8 9">
    <name type="scientific">Paenibacillus vini</name>
    <dbReference type="NCBI Taxonomy" id="1476024"/>
    <lineage>
        <taxon>Bacteria</taxon>
        <taxon>Bacillati</taxon>
        <taxon>Bacillota</taxon>
        <taxon>Bacilli</taxon>
        <taxon>Bacillales</taxon>
        <taxon>Paenibacillaceae</taxon>
        <taxon>Paenibacillus</taxon>
    </lineage>
</organism>
<evidence type="ECO:0000256" key="6">
    <source>
        <dbReference type="RuleBase" id="RU366058"/>
    </source>
</evidence>
<proteinExistence type="inferred from homology"/>
<feature type="transmembrane region" description="Helical" evidence="6">
    <location>
        <begin position="175"/>
        <end position="195"/>
    </location>
</feature>
<dbReference type="Pfam" id="PF09335">
    <property type="entry name" value="VTT_dom"/>
    <property type="match status" value="1"/>
</dbReference>
<keyword evidence="3 6" id="KW-0812">Transmembrane</keyword>
<comment type="caution">
    <text evidence="6">Lacks conserved residue(s) required for the propagation of feature annotation.</text>
</comment>
<evidence type="ECO:0000256" key="5">
    <source>
        <dbReference type="ARBA" id="ARBA00023136"/>
    </source>
</evidence>
<reference evidence="8 9" key="1">
    <citation type="submission" date="2021-03" db="EMBL/GenBank/DDBJ databases">
        <title>Antimicrobial resistance genes in bacteria isolated from Japanese honey, and their potential for conferring macrolide and lincosamide resistance in the American foulbrood pathogen Paenibacillus larvae.</title>
        <authorList>
            <person name="Okamoto M."/>
            <person name="Kumagai M."/>
            <person name="Kanamori H."/>
            <person name="Takamatsu D."/>
        </authorList>
    </citation>
    <scope>NUCLEOTIDE SEQUENCE [LARGE SCALE GENOMIC DNA]</scope>
    <source>
        <strain evidence="8 9">J42TS3</strain>
    </source>
</reference>
<evidence type="ECO:0000256" key="4">
    <source>
        <dbReference type="ARBA" id="ARBA00022989"/>
    </source>
</evidence>
<accession>A0ABQ4M7H4</accession>
<dbReference type="Proteomes" id="UP000679992">
    <property type="component" value="Unassembled WGS sequence"/>
</dbReference>
<keyword evidence="4 6" id="KW-1133">Transmembrane helix</keyword>
<keyword evidence="9" id="KW-1185">Reference proteome</keyword>
<dbReference type="EMBL" id="BOSL01000002">
    <property type="protein sequence ID" value="GIP51945.1"/>
    <property type="molecule type" value="Genomic_DNA"/>
</dbReference>
<evidence type="ECO:0000313" key="9">
    <source>
        <dbReference type="Proteomes" id="UP000679992"/>
    </source>
</evidence>
<dbReference type="PANTHER" id="PTHR12677:SF59">
    <property type="entry name" value="GOLGI APPARATUS MEMBRANE PROTEIN TVP38-RELATED"/>
    <property type="match status" value="1"/>
</dbReference>
<dbReference type="InterPro" id="IPR032816">
    <property type="entry name" value="VTT_dom"/>
</dbReference>
<name>A0ABQ4M7H4_9BACL</name>
<sequence length="234" mass="25523">MKKWTTLAVYAAAFVLAYTYKDALIAWVTGNPPLWILIVLSTVLAVFPIMPYRLVIAAAGYMMGALGGGLVTLIGSTLAGALLYWGSAYGFRDAAQAWTARIKPLKAISKAIDRRPFEAIVICRLIPVLPQTPVNIYAGAYGIPFFTYLSASVFGKLPSVFLYAFLGASLFSRPWIALGSACVYMLFLLLVLWVYRKRRRGNHIASFGFLAKSDIMEAEVTGDISSPNETEGSS</sequence>
<keyword evidence="5 6" id="KW-0472">Membrane</keyword>
<protein>
    <recommendedName>
        <fullName evidence="6">TVP38/TMEM64 family membrane protein</fullName>
    </recommendedName>
</protein>
<feature type="domain" description="VTT" evidence="7">
    <location>
        <begin position="51"/>
        <end position="168"/>
    </location>
</feature>
<comment type="subcellular location">
    <subcellularLocation>
        <location evidence="1 6">Cell membrane</location>
        <topology evidence="1 6">Multi-pass membrane protein</topology>
    </subcellularLocation>
</comment>
<evidence type="ECO:0000256" key="2">
    <source>
        <dbReference type="ARBA" id="ARBA00022475"/>
    </source>
</evidence>
<feature type="transmembrane region" description="Helical" evidence="6">
    <location>
        <begin position="33"/>
        <end position="52"/>
    </location>
</feature>
<dbReference type="PANTHER" id="PTHR12677">
    <property type="entry name" value="GOLGI APPARATUS MEMBRANE PROTEIN TVP38-RELATED"/>
    <property type="match status" value="1"/>
</dbReference>
<evidence type="ECO:0000256" key="3">
    <source>
        <dbReference type="ARBA" id="ARBA00022692"/>
    </source>
</evidence>
<dbReference type="RefSeq" id="WP_213653965.1">
    <property type="nucleotide sequence ID" value="NZ_BOSL01000002.1"/>
</dbReference>
<comment type="similarity">
    <text evidence="6">Belongs to the TVP38/TMEM64 family.</text>
</comment>
<feature type="transmembrane region" description="Helical" evidence="6">
    <location>
        <begin position="64"/>
        <end position="85"/>
    </location>
</feature>
<evidence type="ECO:0000256" key="1">
    <source>
        <dbReference type="ARBA" id="ARBA00004651"/>
    </source>
</evidence>
<keyword evidence="2 6" id="KW-1003">Cell membrane</keyword>
<evidence type="ECO:0000313" key="8">
    <source>
        <dbReference type="EMBL" id="GIP51945.1"/>
    </source>
</evidence>